<evidence type="ECO:0000256" key="1">
    <source>
        <dbReference type="SAM" id="MobiDB-lite"/>
    </source>
</evidence>
<feature type="compositionally biased region" description="Basic and acidic residues" evidence="1">
    <location>
        <begin position="49"/>
        <end position="65"/>
    </location>
</feature>
<dbReference type="EMBL" id="VSSQ01001929">
    <property type="protein sequence ID" value="MPM12158.1"/>
    <property type="molecule type" value="Genomic_DNA"/>
</dbReference>
<protein>
    <submittedName>
        <fullName evidence="2">Uncharacterized protein</fullName>
    </submittedName>
</protein>
<accession>A0A644X8K0</accession>
<organism evidence="2">
    <name type="scientific">bioreactor metagenome</name>
    <dbReference type="NCBI Taxonomy" id="1076179"/>
    <lineage>
        <taxon>unclassified sequences</taxon>
        <taxon>metagenomes</taxon>
        <taxon>ecological metagenomes</taxon>
    </lineage>
</organism>
<feature type="compositionally biased region" description="Polar residues" evidence="1">
    <location>
        <begin position="8"/>
        <end position="18"/>
    </location>
</feature>
<name>A0A644X8K0_9ZZZZ</name>
<sequence>MPKDSTTADHPQLSSATASPEKPSNAYSSTKPFLPPVGTAPGRFTSGRPVDRSCTKTSPCDENRGQSECVIKNKVQSDEKGLPCGQLTLAPDAGESARTDQSSQPEVADQHGVLSQVDDASDPIDETDHSGSTTVDHEDAVLDSVAV</sequence>
<dbReference type="AlphaFoldDB" id="A0A644X8K0"/>
<comment type="caution">
    <text evidence="2">The sequence shown here is derived from an EMBL/GenBank/DDBJ whole genome shotgun (WGS) entry which is preliminary data.</text>
</comment>
<feature type="region of interest" description="Disordered" evidence="1">
    <location>
        <begin position="80"/>
        <end position="147"/>
    </location>
</feature>
<gene>
    <name evidence="2" type="ORF">SDC9_58510</name>
</gene>
<evidence type="ECO:0000313" key="2">
    <source>
        <dbReference type="EMBL" id="MPM12158.1"/>
    </source>
</evidence>
<proteinExistence type="predicted"/>
<feature type="region of interest" description="Disordered" evidence="1">
    <location>
        <begin position="1"/>
        <end position="66"/>
    </location>
</feature>
<reference evidence="2" key="1">
    <citation type="submission" date="2019-08" db="EMBL/GenBank/DDBJ databases">
        <authorList>
            <person name="Kucharzyk K."/>
            <person name="Murdoch R.W."/>
            <person name="Higgins S."/>
            <person name="Loffler F."/>
        </authorList>
    </citation>
    <scope>NUCLEOTIDE SEQUENCE</scope>
</reference>